<keyword evidence="1" id="KW-0479">Metal-binding</keyword>
<dbReference type="SUPFAM" id="SSF57667">
    <property type="entry name" value="beta-beta-alpha zinc fingers"/>
    <property type="match status" value="2"/>
</dbReference>
<feature type="domain" description="C2H2-type" evidence="2">
    <location>
        <begin position="226"/>
        <end position="253"/>
    </location>
</feature>
<evidence type="ECO:0000313" key="4">
    <source>
        <dbReference type="Proteomes" id="UP000636709"/>
    </source>
</evidence>
<gene>
    <name evidence="3" type="ORF">HU200_048332</name>
</gene>
<reference evidence="3" key="1">
    <citation type="submission" date="2020-07" db="EMBL/GenBank/DDBJ databases">
        <title>Genome sequence and genetic diversity analysis of an under-domesticated orphan crop, white fonio (Digitaria exilis).</title>
        <authorList>
            <person name="Bennetzen J.L."/>
            <person name="Chen S."/>
            <person name="Ma X."/>
            <person name="Wang X."/>
            <person name="Yssel A.E.J."/>
            <person name="Chaluvadi S.R."/>
            <person name="Johnson M."/>
            <person name="Gangashetty P."/>
            <person name="Hamidou F."/>
            <person name="Sanogo M.D."/>
            <person name="Zwaenepoel A."/>
            <person name="Wallace J."/>
            <person name="Van De Peer Y."/>
            <person name="Van Deynze A."/>
        </authorList>
    </citation>
    <scope>NUCLEOTIDE SEQUENCE</scope>
    <source>
        <tissue evidence="3">Leaves</tissue>
    </source>
</reference>
<dbReference type="PANTHER" id="PTHR46869">
    <property type="entry name" value="C2H2-LIKE ZINC FINGER PROTEIN"/>
    <property type="match status" value="1"/>
</dbReference>
<dbReference type="PROSITE" id="PS50157">
    <property type="entry name" value="ZINC_FINGER_C2H2_2"/>
    <property type="match status" value="3"/>
</dbReference>
<dbReference type="Pfam" id="PF00096">
    <property type="entry name" value="zf-C2H2"/>
    <property type="match status" value="2"/>
</dbReference>
<name>A0A835ASQ9_9POAL</name>
<comment type="caution">
    <text evidence="3">The sequence shown here is derived from an EMBL/GenBank/DDBJ whole genome shotgun (WGS) entry which is preliminary data.</text>
</comment>
<dbReference type="Proteomes" id="UP000636709">
    <property type="component" value="Unassembled WGS sequence"/>
</dbReference>
<dbReference type="PANTHER" id="PTHR46869:SF6">
    <property type="entry name" value="C2H2-TYPE DOMAIN-CONTAINING PROTEIN"/>
    <property type="match status" value="1"/>
</dbReference>
<evidence type="ECO:0000256" key="1">
    <source>
        <dbReference type="PROSITE-ProRule" id="PRU00042"/>
    </source>
</evidence>
<dbReference type="GO" id="GO:0008270">
    <property type="term" value="F:zinc ion binding"/>
    <property type="evidence" value="ECO:0007669"/>
    <property type="project" value="UniProtKB-KW"/>
</dbReference>
<dbReference type="Gene3D" id="3.30.160.60">
    <property type="entry name" value="Classic Zinc Finger"/>
    <property type="match status" value="1"/>
</dbReference>
<dbReference type="Pfam" id="PF13912">
    <property type="entry name" value="zf-C2H2_6"/>
    <property type="match status" value="1"/>
</dbReference>
<accession>A0A835ASQ9</accession>
<evidence type="ECO:0000259" key="2">
    <source>
        <dbReference type="PROSITE" id="PS50157"/>
    </source>
</evidence>
<keyword evidence="1" id="KW-0862">Zinc</keyword>
<feature type="domain" description="C2H2-type" evidence="2">
    <location>
        <begin position="85"/>
        <end position="112"/>
    </location>
</feature>
<dbReference type="InterPro" id="IPR036236">
    <property type="entry name" value="Znf_C2H2_sf"/>
</dbReference>
<organism evidence="3 4">
    <name type="scientific">Digitaria exilis</name>
    <dbReference type="NCBI Taxonomy" id="1010633"/>
    <lineage>
        <taxon>Eukaryota</taxon>
        <taxon>Viridiplantae</taxon>
        <taxon>Streptophyta</taxon>
        <taxon>Embryophyta</taxon>
        <taxon>Tracheophyta</taxon>
        <taxon>Spermatophyta</taxon>
        <taxon>Magnoliopsida</taxon>
        <taxon>Liliopsida</taxon>
        <taxon>Poales</taxon>
        <taxon>Poaceae</taxon>
        <taxon>PACMAD clade</taxon>
        <taxon>Panicoideae</taxon>
        <taxon>Panicodae</taxon>
        <taxon>Paniceae</taxon>
        <taxon>Anthephorinae</taxon>
        <taxon>Digitaria</taxon>
    </lineage>
</organism>
<evidence type="ECO:0000313" key="3">
    <source>
        <dbReference type="EMBL" id="KAF8673885.1"/>
    </source>
</evidence>
<dbReference type="AlphaFoldDB" id="A0A835ASQ9"/>
<keyword evidence="4" id="KW-1185">Reference proteome</keyword>
<dbReference type="EMBL" id="JACEFO010002199">
    <property type="protein sequence ID" value="KAF8673885.1"/>
    <property type="molecule type" value="Genomic_DNA"/>
</dbReference>
<dbReference type="InterPro" id="IPR013087">
    <property type="entry name" value="Znf_C2H2_type"/>
</dbReference>
<feature type="domain" description="C2H2-type" evidence="2">
    <location>
        <begin position="8"/>
        <end position="35"/>
    </location>
</feature>
<sequence length="294" mass="33227">MPPRGRKHWCKECKKSFPSYYSLGGHMNLHRDKRKQKKQARSTLNLPNISDGVVGYGLRVRERRHSTWLLCDSSDGEYLPMVPKTECQLCFKVFASCHALSMHMRVHARHEKKMVAKEALRESNEYCDHNVAVSAPVMLAYGVEEVNAARVLLKISGHSGMDSTTGHCNDDYEMDGNLAYSVQKNEMELDYSGQTGGADSMMESPSPDVKLKFSSLSQVLKATESHDCKLCGKVFTSSKGLASHKKFHKVDNRLPCFNLPGFIDRKYRSRGPKSAQTPWWTTRGFRTEGMLDVI</sequence>
<dbReference type="OrthoDB" id="6077919at2759"/>
<keyword evidence="1" id="KW-0863">Zinc-finger</keyword>
<dbReference type="SMART" id="SM00355">
    <property type="entry name" value="ZnF_C2H2"/>
    <property type="match status" value="3"/>
</dbReference>
<protein>
    <recommendedName>
        <fullName evidence="2">C2H2-type domain-containing protein</fullName>
    </recommendedName>
</protein>
<proteinExistence type="predicted"/>
<dbReference type="PROSITE" id="PS00028">
    <property type="entry name" value="ZINC_FINGER_C2H2_1"/>
    <property type="match status" value="3"/>
</dbReference>